<keyword evidence="3" id="KW-1185">Reference proteome</keyword>
<keyword evidence="1" id="KW-0812">Transmembrane</keyword>
<sequence length="415" mass="45994">MHQAQRDGSPQANHFQATLPMAPKSIVCLILSCALLGGYASMGTSYRHGFFDAVRDCITNAKSPDASSSCPLDMSDSIYRELTGYQAVDEPVMLLLEFFAQGLKRHPESKGMDLEALLAFVYLAAQFCGAWYLIALEGLRLGNRGTILSWTGTFGIVFQSVTITIIAPIYLTLQLLLSPTVPQQAYLLADPCDLSLLPISTIISYIVPSIGLCLPLIFDISREAKFIAVALWQPFPLYQTALQRVSRLVCWSRRGKANNTAHIDPRACRKAMNRAYRFITTLTVGVHLAVFGTILASSMDLTDSISGHHILALTSLTNPPTLALLSPPVSAMQSREIVVSFLRWDVYCTCLAMAIWTGYQLYSAQRAPSRVVICFNTIWWTILGGPIYPALRHLWERDAMVLDRMELFSSSLKIE</sequence>
<evidence type="ECO:0000256" key="1">
    <source>
        <dbReference type="SAM" id="Phobius"/>
    </source>
</evidence>
<feature type="transmembrane region" description="Helical" evidence="1">
    <location>
        <begin position="116"/>
        <end position="135"/>
    </location>
</feature>
<dbReference type="AlphaFoldDB" id="A0A8H4T919"/>
<accession>A0A8H4T919</accession>
<reference evidence="2" key="2">
    <citation type="submission" date="2020-05" db="EMBL/GenBank/DDBJ databases">
        <authorList>
            <person name="Kim H.-S."/>
            <person name="Proctor R.H."/>
            <person name="Brown D.W."/>
        </authorList>
    </citation>
    <scope>NUCLEOTIDE SEQUENCE</scope>
    <source>
        <strain evidence="2">NRRL 45417</strain>
    </source>
</reference>
<protein>
    <submittedName>
        <fullName evidence="2">Uncharacterized protein</fullName>
    </submittedName>
</protein>
<feature type="transmembrane region" description="Helical" evidence="1">
    <location>
        <begin position="21"/>
        <end position="42"/>
    </location>
</feature>
<evidence type="ECO:0000313" key="3">
    <source>
        <dbReference type="Proteomes" id="UP000604273"/>
    </source>
</evidence>
<feature type="transmembrane region" description="Helical" evidence="1">
    <location>
        <begin position="341"/>
        <end position="359"/>
    </location>
</feature>
<dbReference type="EMBL" id="JABFAI010000135">
    <property type="protein sequence ID" value="KAF4953563.1"/>
    <property type="molecule type" value="Genomic_DNA"/>
</dbReference>
<gene>
    <name evidence="2" type="ORF">FGADI_5899</name>
</gene>
<feature type="transmembrane region" description="Helical" evidence="1">
    <location>
        <begin position="371"/>
        <end position="391"/>
    </location>
</feature>
<keyword evidence="1" id="KW-0472">Membrane</keyword>
<organism evidence="2 3">
    <name type="scientific">Fusarium gaditjirri</name>
    <dbReference type="NCBI Taxonomy" id="282569"/>
    <lineage>
        <taxon>Eukaryota</taxon>
        <taxon>Fungi</taxon>
        <taxon>Dikarya</taxon>
        <taxon>Ascomycota</taxon>
        <taxon>Pezizomycotina</taxon>
        <taxon>Sordariomycetes</taxon>
        <taxon>Hypocreomycetidae</taxon>
        <taxon>Hypocreales</taxon>
        <taxon>Nectriaceae</taxon>
        <taxon>Fusarium</taxon>
        <taxon>Fusarium nisikadoi species complex</taxon>
    </lineage>
</organism>
<reference evidence="2" key="1">
    <citation type="journal article" date="2020" name="BMC Genomics">
        <title>Correction to: Identification and distribution of gene clusters required for synthesis of sphingolipid metabolism inhibitors in diverse species of the filamentous fungus Fusarium.</title>
        <authorList>
            <person name="Kim H.S."/>
            <person name="Lohmar J.M."/>
            <person name="Busman M."/>
            <person name="Brown D.W."/>
            <person name="Naumann T.A."/>
            <person name="Divon H.H."/>
            <person name="Lysoe E."/>
            <person name="Uhlig S."/>
            <person name="Proctor R.H."/>
        </authorList>
    </citation>
    <scope>NUCLEOTIDE SEQUENCE</scope>
    <source>
        <strain evidence="2">NRRL 45417</strain>
    </source>
</reference>
<feature type="transmembrane region" description="Helical" evidence="1">
    <location>
        <begin position="196"/>
        <end position="218"/>
    </location>
</feature>
<dbReference type="OrthoDB" id="72269at2759"/>
<feature type="transmembrane region" description="Helical" evidence="1">
    <location>
        <begin position="147"/>
        <end position="171"/>
    </location>
</feature>
<feature type="transmembrane region" description="Helical" evidence="1">
    <location>
        <begin position="275"/>
        <end position="296"/>
    </location>
</feature>
<evidence type="ECO:0000313" key="2">
    <source>
        <dbReference type="EMBL" id="KAF4953563.1"/>
    </source>
</evidence>
<keyword evidence="1" id="KW-1133">Transmembrane helix</keyword>
<proteinExistence type="predicted"/>
<comment type="caution">
    <text evidence="2">The sequence shown here is derived from an EMBL/GenBank/DDBJ whole genome shotgun (WGS) entry which is preliminary data.</text>
</comment>
<name>A0A8H4T919_9HYPO</name>
<dbReference type="Proteomes" id="UP000604273">
    <property type="component" value="Unassembled WGS sequence"/>
</dbReference>